<dbReference type="PANTHER" id="PTHR42037:SF1">
    <property type="match status" value="1"/>
</dbReference>
<dbReference type="GeneID" id="9531692"/>
<proteinExistence type="predicted"/>
<dbReference type="OrthoDB" id="3251507at2759"/>
<sequence length="482" mass="54700">MPSSKKPGVRLAKYEKLISRFFEALILASLVKKCHGSHVTIRHDLSTIVGIKRRFLTNLAFLCDCTKGGPSTTAISVENRQDCFVMWLASNEGVSPKMTSFVESVLNDLRAVPSMGERQSLEASLLQRTAVFAHARVFKEWKMLVRLAGKALTVLAEVAHQDTALQEWLKQFQLRRDQTPISICRLAYEIRQDEQIHNIEVLHNSLNDTSGPDVVKHLKWVAHFVGRLAARVRAVKHLMDDAARLEHDLENPWMVKAVPLPQATSVPESDKHTNLRGILNRMMDASDPERERLFTCIDKMDQAYSLMEAILSRHADGSNPLKPVIHCEIQLIDHFHDHQLSFWEENPYVACSKPTCLLCRLYMKHHPIPFEETDSHNNIPTNWSPAFLPCGINDSRFICQRNTLNAVIRAIRGPILVQIGRASCSSTFHADSLDQITQPDYDPFDHLDSDSTSLTEVEDYAWPTGLGNLGLYERFELLKYSS</sequence>
<keyword evidence="2" id="KW-1185">Reference proteome</keyword>
<accession>C9SYV9</accession>
<evidence type="ECO:0000313" key="1">
    <source>
        <dbReference type="EMBL" id="EEY23974.1"/>
    </source>
</evidence>
<dbReference type="Pfam" id="PF14441">
    <property type="entry name" value="OTT_1508_deam"/>
    <property type="match status" value="1"/>
</dbReference>
<dbReference type="AlphaFoldDB" id="C9SYV9"/>
<dbReference type="EMBL" id="DS985231">
    <property type="protein sequence ID" value="EEY23974.1"/>
    <property type="molecule type" value="Genomic_DNA"/>
</dbReference>
<organism evidence="2">
    <name type="scientific">Verticillium alfalfae (strain VaMs.102 / ATCC MYA-4576 / FGSC 10136)</name>
    <name type="common">Verticillium wilt of alfalfa</name>
    <name type="synonym">Verticillium albo-atrum</name>
    <dbReference type="NCBI Taxonomy" id="526221"/>
    <lineage>
        <taxon>Eukaryota</taxon>
        <taxon>Fungi</taxon>
        <taxon>Dikarya</taxon>
        <taxon>Ascomycota</taxon>
        <taxon>Pezizomycotina</taxon>
        <taxon>Sordariomycetes</taxon>
        <taxon>Hypocreomycetidae</taxon>
        <taxon>Glomerellales</taxon>
        <taxon>Plectosphaerellaceae</taxon>
        <taxon>Verticillium</taxon>
    </lineage>
</organism>
<dbReference type="PANTHER" id="PTHR42037">
    <property type="match status" value="1"/>
</dbReference>
<dbReference type="Proteomes" id="UP000008698">
    <property type="component" value="Unassembled WGS sequence"/>
</dbReference>
<dbReference type="OMA" id="YICDYRK"/>
<dbReference type="HOGENOM" id="CLU_027514_1_0_1"/>
<protein>
    <submittedName>
        <fullName evidence="1">Uncharacterized protein</fullName>
    </submittedName>
</protein>
<gene>
    <name evidence="1" type="ORF">VDBG_10084</name>
</gene>
<dbReference type="RefSeq" id="XP_002999790.1">
    <property type="nucleotide sequence ID" value="XM_002999744.1"/>
</dbReference>
<evidence type="ECO:0000313" key="2">
    <source>
        <dbReference type="Proteomes" id="UP000008698"/>
    </source>
</evidence>
<dbReference type="KEGG" id="val:VDBG_10084"/>
<reference evidence="2" key="1">
    <citation type="journal article" date="2011" name="PLoS Pathog.">
        <title>Comparative genomics yields insights into niche adaptation of plant vascular wilt pathogens.</title>
        <authorList>
            <person name="Klosterman S.J."/>
            <person name="Subbarao K.V."/>
            <person name="Kang S."/>
            <person name="Veronese P."/>
            <person name="Gold S.E."/>
            <person name="Thomma B.P.H.J."/>
            <person name="Chen Z."/>
            <person name="Henrissat B."/>
            <person name="Lee Y.-H."/>
            <person name="Park J."/>
            <person name="Garcia-Pedrajas M.D."/>
            <person name="Barbara D.J."/>
            <person name="Anchieta A."/>
            <person name="de Jonge R."/>
            <person name="Santhanam P."/>
            <person name="Maruthachalam K."/>
            <person name="Atallah Z."/>
            <person name="Amyotte S.G."/>
            <person name="Paz Z."/>
            <person name="Inderbitzin P."/>
            <person name="Hayes R.J."/>
            <person name="Heiman D.I."/>
            <person name="Young S."/>
            <person name="Zeng Q."/>
            <person name="Engels R."/>
            <person name="Galagan J."/>
            <person name="Cuomo C.A."/>
            <person name="Dobinson K.F."/>
            <person name="Ma L.-J."/>
        </authorList>
    </citation>
    <scope>NUCLEOTIDE SEQUENCE [LARGE SCALE GENOMIC DNA]</scope>
    <source>
        <strain evidence="2">VaMs.102 / ATCC MYA-4576 / FGSC 10136</strain>
    </source>
</reference>
<name>C9SYV9_VERA1</name>
<dbReference type="eggNOG" id="ENOG502SKGQ">
    <property type="taxonomic scope" value="Eukaryota"/>
</dbReference>
<dbReference type="InterPro" id="IPR027796">
    <property type="entry name" value="OTT_1508_deam-like"/>
</dbReference>